<dbReference type="AlphaFoldDB" id="A0A5E6VST5"/>
<name>A0A5E6VST5_PSEFL</name>
<sequence length="137" mass="15533">MGKSFKERIAELRKTRLFCQEQAKLEFVGGITRLMNAKGVNNAMLAERMETSPAYITKAMRGDANFTIESMVKITHSLGGRIHIHVADAEASVRWLEHFNCLPQAQAVPKPVVRPQERIDISSFLDEMKNEAREIYA</sequence>
<organism evidence="1 2">
    <name type="scientific">Pseudomonas fluorescens</name>
    <dbReference type="NCBI Taxonomy" id="294"/>
    <lineage>
        <taxon>Bacteria</taxon>
        <taxon>Pseudomonadati</taxon>
        <taxon>Pseudomonadota</taxon>
        <taxon>Gammaproteobacteria</taxon>
        <taxon>Pseudomonadales</taxon>
        <taxon>Pseudomonadaceae</taxon>
        <taxon>Pseudomonas</taxon>
    </lineage>
</organism>
<reference evidence="1 2" key="1">
    <citation type="submission" date="2019-09" db="EMBL/GenBank/DDBJ databases">
        <authorList>
            <person name="Chandra G."/>
            <person name="Truman W A."/>
        </authorList>
    </citation>
    <scope>NUCLEOTIDE SEQUENCE [LARGE SCALE GENOMIC DNA]</scope>
    <source>
        <strain evidence="1">PS662</strain>
    </source>
</reference>
<gene>
    <name evidence="1" type="ORF">PS662_04350</name>
</gene>
<accession>A0A5E6VST5</accession>
<evidence type="ECO:0000313" key="1">
    <source>
        <dbReference type="EMBL" id="VVN20667.1"/>
    </source>
</evidence>
<dbReference type="EMBL" id="CABVHK010000015">
    <property type="protein sequence ID" value="VVN20667.1"/>
    <property type="molecule type" value="Genomic_DNA"/>
</dbReference>
<evidence type="ECO:0000313" key="2">
    <source>
        <dbReference type="Proteomes" id="UP000326953"/>
    </source>
</evidence>
<dbReference type="OrthoDB" id="6402441at2"/>
<proteinExistence type="predicted"/>
<dbReference type="InterPro" id="IPR010982">
    <property type="entry name" value="Lambda_DNA-bd_dom_sf"/>
</dbReference>
<dbReference type="RefSeq" id="WP_150712696.1">
    <property type="nucleotide sequence ID" value="NZ_CABVHK010000015.1"/>
</dbReference>
<dbReference type="Gene3D" id="1.10.260.40">
    <property type="entry name" value="lambda repressor-like DNA-binding domains"/>
    <property type="match status" value="1"/>
</dbReference>
<dbReference type="SUPFAM" id="SSF47413">
    <property type="entry name" value="lambda repressor-like DNA-binding domains"/>
    <property type="match status" value="1"/>
</dbReference>
<dbReference type="GO" id="GO:0003677">
    <property type="term" value="F:DNA binding"/>
    <property type="evidence" value="ECO:0007669"/>
    <property type="project" value="InterPro"/>
</dbReference>
<protein>
    <submittedName>
        <fullName evidence="1">Uncharacterized protein</fullName>
    </submittedName>
</protein>
<dbReference type="Proteomes" id="UP000326953">
    <property type="component" value="Unassembled WGS sequence"/>
</dbReference>